<proteinExistence type="predicted"/>
<reference evidence="1 2" key="2">
    <citation type="journal article" date="2024" name="G3 (Bethesda)">
        <title>The genome of the cryopelagic Antarctic bald notothen, Trematomus borchgrevinki.</title>
        <authorList>
            <person name="Rayamajhi N."/>
            <person name="Rivera-Colon A.G."/>
            <person name="Minhas B.F."/>
            <person name="Cheng C.C."/>
            <person name="Catchen J.M."/>
        </authorList>
    </citation>
    <scope>NUCLEOTIDE SEQUENCE [LARGE SCALE GENOMIC DNA]</scope>
    <source>
        <strain evidence="1">AGRC-2024</strain>
    </source>
</reference>
<keyword evidence="2" id="KW-1185">Reference proteome</keyword>
<accession>A0ABD2GQN0</accession>
<sequence length="82" mass="9567">MPDHQLMKEQMDGHKENHLIQVRILQEGQKPTFWWQSALACCSWYSPLSMSHFGCKQLNFLPSPTTLRRTISPKCQLLTLKP</sequence>
<dbReference type="AlphaFoldDB" id="A0ABD2GQN0"/>
<comment type="caution">
    <text evidence="1">The sequence shown here is derived from an EMBL/GenBank/DDBJ whole genome shotgun (WGS) entry which is preliminary data.</text>
</comment>
<organism evidence="1 2">
    <name type="scientific">Pagothenia borchgrevinki</name>
    <name type="common">Bald rockcod</name>
    <name type="synonym">Trematomus borchgrevinki</name>
    <dbReference type="NCBI Taxonomy" id="8213"/>
    <lineage>
        <taxon>Eukaryota</taxon>
        <taxon>Metazoa</taxon>
        <taxon>Chordata</taxon>
        <taxon>Craniata</taxon>
        <taxon>Vertebrata</taxon>
        <taxon>Euteleostomi</taxon>
        <taxon>Actinopterygii</taxon>
        <taxon>Neopterygii</taxon>
        <taxon>Teleostei</taxon>
        <taxon>Neoteleostei</taxon>
        <taxon>Acanthomorphata</taxon>
        <taxon>Eupercaria</taxon>
        <taxon>Perciformes</taxon>
        <taxon>Notothenioidei</taxon>
        <taxon>Nototheniidae</taxon>
        <taxon>Pagothenia</taxon>
    </lineage>
</organism>
<protein>
    <submittedName>
        <fullName evidence="1">Uncharacterized protein</fullName>
    </submittedName>
</protein>
<dbReference type="Proteomes" id="UP001619887">
    <property type="component" value="Unassembled WGS sequence"/>
</dbReference>
<name>A0ABD2GQN0_PAGBO</name>
<gene>
    <name evidence="1" type="ORF">OYC64_018453</name>
</gene>
<evidence type="ECO:0000313" key="2">
    <source>
        <dbReference type="Proteomes" id="UP001619887"/>
    </source>
</evidence>
<dbReference type="EMBL" id="JBIYXZ010002077">
    <property type="protein sequence ID" value="KAL3055766.1"/>
    <property type="molecule type" value="Genomic_DNA"/>
</dbReference>
<evidence type="ECO:0000313" key="1">
    <source>
        <dbReference type="EMBL" id="KAL3055766.1"/>
    </source>
</evidence>
<reference evidence="1 2" key="1">
    <citation type="journal article" date="2022" name="G3 (Bethesda)">
        <title>Evaluating Illumina-, Nanopore-, and PacBio-based genome assembly strategies with the bald notothen, Trematomus borchgrevinki.</title>
        <authorList>
            <person name="Rayamajhi N."/>
            <person name="Cheng C.C."/>
            <person name="Catchen J.M."/>
        </authorList>
    </citation>
    <scope>NUCLEOTIDE SEQUENCE [LARGE SCALE GENOMIC DNA]</scope>
    <source>
        <strain evidence="1">AGRC-2024</strain>
    </source>
</reference>